<keyword evidence="1" id="KW-0812">Transmembrane</keyword>
<dbReference type="PANTHER" id="PTHR46225">
    <property type="entry name" value="C3H4 TYPE ZINC FINGER PROTEIN"/>
    <property type="match status" value="1"/>
</dbReference>
<accession>A0ABD1BMP4</accession>
<keyword evidence="1" id="KW-0472">Membrane</keyword>
<feature type="transmembrane region" description="Helical" evidence="1">
    <location>
        <begin position="42"/>
        <end position="64"/>
    </location>
</feature>
<keyword evidence="1" id="KW-1133">Transmembrane helix</keyword>
<evidence type="ECO:0008006" key="4">
    <source>
        <dbReference type="Google" id="ProtNLM"/>
    </source>
</evidence>
<organism evidence="2 3">
    <name type="scientific">Cardamine amara subsp. amara</name>
    <dbReference type="NCBI Taxonomy" id="228776"/>
    <lineage>
        <taxon>Eukaryota</taxon>
        <taxon>Viridiplantae</taxon>
        <taxon>Streptophyta</taxon>
        <taxon>Embryophyta</taxon>
        <taxon>Tracheophyta</taxon>
        <taxon>Spermatophyta</taxon>
        <taxon>Magnoliopsida</taxon>
        <taxon>eudicotyledons</taxon>
        <taxon>Gunneridae</taxon>
        <taxon>Pentapetalae</taxon>
        <taxon>rosids</taxon>
        <taxon>malvids</taxon>
        <taxon>Brassicales</taxon>
        <taxon>Brassicaceae</taxon>
        <taxon>Cardamineae</taxon>
        <taxon>Cardamine</taxon>
    </lineage>
</organism>
<feature type="transmembrane region" description="Helical" evidence="1">
    <location>
        <begin position="117"/>
        <end position="140"/>
    </location>
</feature>
<evidence type="ECO:0000256" key="1">
    <source>
        <dbReference type="SAM" id="Phobius"/>
    </source>
</evidence>
<name>A0ABD1BMP4_CARAN</name>
<evidence type="ECO:0000313" key="3">
    <source>
        <dbReference type="Proteomes" id="UP001558713"/>
    </source>
</evidence>
<proteinExistence type="predicted"/>
<protein>
    <recommendedName>
        <fullName evidence="4">Transmembrane protein</fullName>
    </recommendedName>
</protein>
<feature type="transmembrane region" description="Helical" evidence="1">
    <location>
        <begin position="146"/>
        <end position="168"/>
    </location>
</feature>
<feature type="transmembrane region" description="Helical" evidence="1">
    <location>
        <begin position="76"/>
        <end position="96"/>
    </location>
</feature>
<feature type="transmembrane region" description="Helical" evidence="1">
    <location>
        <begin position="180"/>
        <end position="197"/>
    </location>
</feature>
<reference evidence="2 3" key="1">
    <citation type="submission" date="2024-04" db="EMBL/GenBank/DDBJ databases">
        <title>Genome assembly C_amara_ONT_v2.</title>
        <authorList>
            <person name="Yant L."/>
            <person name="Moore C."/>
            <person name="Slenker M."/>
        </authorList>
    </citation>
    <scope>NUCLEOTIDE SEQUENCE [LARGE SCALE GENOMIC DNA]</scope>
    <source>
        <tissue evidence="2">Leaf</tissue>
    </source>
</reference>
<keyword evidence="3" id="KW-1185">Reference proteome</keyword>
<evidence type="ECO:0000313" key="2">
    <source>
        <dbReference type="EMBL" id="KAL1218427.1"/>
    </source>
</evidence>
<dbReference type="AlphaFoldDB" id="A0ABD1BMP4"/>
<sequence length="199" mass="22977">MESPLLRDDVESPLLRNDEDFVEITIDDYASVVYAAVSRPTAIVLTSIELLMTLVQIVAAILVVKGTKGEHPEATWILVYTCGCIASLPILCWCFWQITSPFSHLRINRVVFRLKKTLEFFFLVWFLGFFFVFVFSSSSLDHTSQLFWLCVVFLAFGCIRHVLPFVICTTMCCCLTMKMLLEYIVYFYPPLYPSYFLQP</sequence>
<dbReference type="PANTHER" id="PTHR46225:SF13">
    <property type="entry name" value="E3 UBIQUITIN-PROTEIN LIGASE-RELATED"/>
    <property type="match status" value="1"/>
</dbReference>
<gene>
    <name evidence="2" type="ORF">V5N11_016182</name>
</gene>
<comment type="caution">
    <text evidence="2">The sequence shown here is derived from an EMBL/GenBank/DDBJ whole genome shotgun (WGS) entry which is preliminary data.</text>
</comment>
<dbReference type="EMBL" id="JBANAX010000212">
    <property type="protein sequence ID" value="KAL1218427.1"/>
    <property type="molecule type" value="Genomic_DNA"/>
</dbReference>
<dbReference type="Proteomes" id="UP001558713">
    <property type="component" value="Unassembled WGS sequence"/>
</dbReference>